<organism evidence="6 7">
    <name type="scientific">Butyrivibrio hungatei</name>
    <dbReference type="NCBI Taxonomy" id="185008"/>
    <lineage>
        <taxon>Bacteria</taxon>
        <taxon>Bacillati</taxon>
        <taxon>Bacillota</taxon>
        <taxon>Clostridia</taxon>
        <taxon>Lachnospirales</taxon>
        <taxon>Lachnospiraceae</taxon>
        <taxon>Butyrivibrio</taxon>
    </lineage>
</organism>
<evidence type="ECO:0000256" key="1">
    <source>
        <dbReference type="ARBA" id="ARBA00018672"/>
    </source>
</evidence>
<evidence type="ECO:0000259" key="4">
    <source>
        <dbReference type="PROSITE" id="PS50110"/>
    </source>
</evidence>
<name>A0A1D9P4W1_9FIRM</name>
<reference evidence="7" key="1">
    <citation type="submission" date="2016-10" db="EMBL/GenBank/DDBJ databases">
        <title>The complete genome sequence of the rumen bacterium Butyrivibrio hungatei MB2003.</title>
        <authorList>
            <person name="Palevich N."/>
            <person name="Kelly W.J."/>
            <person name="Leahy S.C."/>
            <person name="Altermann E."/>
            <person name="Rakonjac J."/>
            <person name="Attwood G.T."/>
        </authorList>
    </citation>
    <scope>NUCLEOTIDE SEQUENCE [LARGE SCALE GENOMIC DNA]</scope>
    <source>
        <strain evidence="7">MB2003</strain>
    </source>
</reference>
<feature type="modified residue" description="4-aspartylphosphate" evidence="3">
    <location>
        <position position="59"/>
    </location>
</feature>
<evidence type="ECO:0000313" key="7">
    <source>
        <dbReference type="Proteomes" id="UP000179284"/>
    </source>
</evidence>
<dbReference type="GO" id="GO:0000156">
    <property type="term" value="F:phosphorelay response regulator activity"/>
    <property type="evidence" value="ECO:0007669"/>
    <property type="project" value="InterPro"/>
</dbReference>
<dbReference type="InterPro" id="IPR046947">
    <property type="entry name" value="LytR-like"/>
</dbReference>
<dbReference type="InterPro" id="IPR011006">
    <property type="entry name" value="CheY-like_superfamily"/>
</dbReference>
<accession>A0A1D9P4W1</accession>
<dbReference type="KEGG" id="bhu:bhn_I2568"/>
<evidence type="ECO:0000313" key="6">
    <source>
        <dbReference type="EMBL" id="AOZ97600.1"/>
    </source>
</evidence>
<dbReference type="Gene3D" id="3.40.50.2300">
    <property type="match status" value="1"/>
</dbReference>
<dbReference type="EMBL" id="CP017831">
    <property type="protein sequence ID" value="AOZ97600.1"/>
    <property type="molecule type" value="Genomic_DNA"/>
</dbReference>
<dbReference type="InterPro" id="IPR007492">
    <property type="entry name" value="LytTR_DNA-bd_dom"/>
</dbReference>
<evidence type="ECO:0000256" key="3">
    <source>
        <dbReference type="PROSITE-ProRule" id="PRU00169"/>
    </source>
</evidence>
<dbReference type="PROSITE" id="PS50110">
    <property type="entry name" value="RESPONSE_REGULATORY"/>
    <property type="match status" value="1"/>
</dbReference>
<dbReference type="RefSeq" id="WP_071177184.1">
    <property type="nucleotide sequence ID" value="NZ_CP017831.1"/>
</dbReference>
<sequence>MYRIAVCDDEKSSAAAAAELLAKYRRVHPSIVMDVDIFNSSIELLGAIEKNIYDIYLLDIYIDKMNGIEIADLIRKRDNNGQIIFMTSSNAFYKEAFRIHAVHYLEKPILEEEFFAAMDRVCIAEEIHYLTIRESGELSKVAMNDIMYIQSEDHYKRIITSDRSYLVRSTIQELLSDLNKEPYFYLLGKNVIINLKKVLRITKETIAMEDGTEFAVPRGTYRTLSELVLQYTF</sequence>
<dbReference type="OrthoDB" id="9812232at2"/>
<dbReference type="GO" id="GO:0003677">
    <property type="term" value="F:DNA binding"/>
    <property type="evidence" value="ECO:0007669"/>
    <property type="project" value="InterPro"/>
</dbReference>
<dbReference type="SMART" id="SM00448">
    <property type="entry name" value="REC"/>
    <property type="match status" value="1"/>
</dbReference>
<proteinExistence type="predicted"/>
<dbReference type="InterPro" id="IPR001789">
    <property type="entry name" value="Sig_transdc_resp-reg_receiver"/>
</dbReference>
<dbReference type="PROSITE" id="PS50930">
    <property type="entry name" value="HTH_LYTTR"/>
    <property type="match status" value="1"/>
</dbReference>
<protein>
    <recommendedName>
        <fullName evidence="1">Stage 0 sporulation protein A homolog</fullName>
    </recommendedName>
</protein>
<dbReference type="AlphaFoldDB" id="A0A1D9P4W1"/>
<keyword evidence="7" id="KW-1185">Reference proteome</keyword>
<evidence type="ECO:0000259" key="5">
    <source>
        <dbReference type="PROSITE" id="PS50930"/>
    </source>
</evidence>
<dbReference type="Gene3D" id="2.40.50.1020">
    <property type="entry name" value="LytTr DNA-binding domain"/>
    <property type="match status" value="1"/>
</dbReference>
<feature type="domain" description="Response regulatory" evidence="4">
    <location>
        <begin position="3"/>
        <end position="122"/>
    </location>
</feature>
<dbReference type="PANTHER" id="PTHR37299">
    <property type="entry name" value="TRANSCRIPTIONAL REGULATOR-RELATED"/>
    <property type="match status" value="1"/>
</dbReference>
<comment type="function">
    <text evidence="2">May play the central regulatory role in sporulation. It may be an element of the effector pathway responsible for the activation of sporulation genes in response to nutritional stress. Spo0A may act in concert with spo0H (a sigma factor) to control the expression of some genes that are critical to the sporulation process.</text>
</comment>
<dbReference type="SMART" id="SM00850">
    <property type="entry name" value="LytTR"/>
    <property type="match status" value="1"/>
</dbReference>
<gene>
    <name evidence="6" type="ORF">bhn_I2568</name>
</gene>
<dbReference type="Pfam" id="PF00072">
    <property type="entry name" value="Response_reg"/>
    <property type="match status" value="1"/>
</dbReference>
<dbReference type="PANTHER" id="PTHR37299:SF1">
    <property type="entry name" value="STAGE 0 SPORULATION PROTEIN A HOMOLOG"/>
    <property type="match status" value="1"/>
</dbReference>
<dbReference type="Pfam" id="PF04397">
    <property type="entry name" value="LytTR"/>
    <property type="match status" value="1"/>
</dbReference>
<evidence type="ECO:0000256" key="2">
    <source>
        <dbReference type="ARBA" id="ARBA00024867"/>
    </source>
</evidence>
<dbReference type="SUPFAM" id="SSF52172">
    <property type="entry name" value="CheY-like"/>
    <property type="match status" value="1"/>
</dbReference>
<dbReference type="Proteomes" id="UP000179284">
    <property type="component" value="Chromosome I"/>
</dbReference>
<keyword evidence="3" id="KW-0597">Phosphoprotein</keyword>
<feature type="domain" description="HTH LytTR-type" evidence="5">
    <location>
        <begin position="130"/>
        <end position="230"/>
    </location>
</feature>